<evidence type="ECO:0000256" key="1">
    <source>
        <dbReference type="SAM" id="MobiDB-lite"/>
    </source>
</evidence>
<proteinExistence type="predicted"/>
<accession>A0A9W4WJC5</accession>
<feature type="compositionally biased region" description="Polar residues" evidence="1">
    <location>
        <begin position="1"/>
        <end position="15"/>
    </location>
</feature>
<dbReference type="AlphaFoldDB" id="A0A9W4WJC5"/>
<keyword evidence="3" id="KW-1185">Reference proteome</keyword>
<feature type="region of interest" description="Disordered" evidence="1">
    <location>
        <begin position="1"/>
        <end position="21"/>
    </location>
</feature>
<organism evidence="2 3">
    <name type="scientific">Colletotrichum noveboracense</name>
    <dbReference type="NCBI Taxonomy" id="2664923"/>
    <lineage>
        <taxon>Eukaryota</taxon>
        <taxon>Fungi</taxon>
        <taxon>Dikarya</taxon>
        <taxon>Ascomycota</taxon>
        <taxon>Pezizomycotina</taxon>
        <taxon>Sordariomycetes</taxon>
        <taxon>Hypocreomycetidae</taxon>
        <taxon>Glomerellales</taxon>
        <taxon>Glomerellaceae</taxon>
        <taxon>Colletotrichum</taxon>
        <taxon>Colletotrichum gloeosporioides species complex</taxon>
    </lineage>
</organism>
<protein>
    <submittedName>
        <fullName evidence="2">Uncharacterized protein</fullName>
    </submittedName>
</protein>
<sequence length="130" mass="13726">MSATSSPEQSTGSTSDRPRVPSVARWGAACAPCATAKAKCLRSNSKPGSKCDSSISVLASRTVSSLRRERTFAENPWSGVTCRSKPEAPCEATMGEDASLGQLCIYDRMTLRASGRSMGQFTDVLVPFGA</sequence>
<comment type="caution">
    <text evidence="2">The sequence shown here is derived from an EMBL/GenBank/DDBJ whole genome shotgun (WGS) entry which is preliminary data.</text>
</comment>
<dbReference type="EMBL" id="CAMGZC010000971">
    <property type="protein sequence ID" value="CAI0650955.1"/>
    <property type="molecule type" value="Genomic_DNA"/>
</dbReference>
<evidence type="ECO:0000313" key="3">
    <source>
        <dbReference type="Proteomes" id="UP001152533"/>
    </source>
</evidence>
<name>A0A9W4WJC5_9PEZI</name>
<dbReference type="Proteomes" id="UP001152533">
    <property type="component" value="Unassembled WGS sequence"/>
</dbReference>
<gene>
    <name evidence="2" type="ORF">CGXH109_LOCUS101330</name>
</gene>
<evidence type="ECO:0000313" key="2">
    <source>
        <dbReference type="EMBL" id="CAI0650955.1"/>
    </source>
</evidence>
<reference evidence="2" key="1">
    <citation type="submission" date="2022-08" db="EMBL/GenBank/DDBJ databases">
        <authorList>
            <person name="Giroux E."/>
            <person name="Giroux E."/>
        </authorList>
    </citation>
    <scope>NUCLEOTIDE SEQUENCE</scope>
    <source>
        <strain evidence="2">H1091258</strain>
    </source>
</reference>